<dbReference type="Proteomes" id="UP001341281">
    <property type="component" value="Chromosome 02"/>
</dbReference>
<accession>A0AAQ3SRE0</accession>
<protein>
    <submittedName>
        <fullName evidence="1">Uncharacterized protein</fullName>
    </submittedName>
</protein>
<dbReference type="AlphaFoldDB" id="A0AAQ3SRE0"/>
<feature type="non-terminal residue" evidence="1">
    <location>
        <position position="192"/>
    </location>
</feature>
<evidence type="ECO:0000313" key="1">
    <source>
        <dbReference type="EMBL" id="WVZ58749.1"/>
    </source>
</evidence>
<proteinExistence type="predicted"/>
<sequence length="192" mass="22086">MSRPRQSMALASTTRRLRRPLSLPSDTRCGASSARSQVTSIESRCILVSRGCPCTTPMAIFTFTRCLSFRGHCYVTTYRGDVMMVDLRGPRMVYCLSQAKTVSFKTAAYSYLVRSQGHKMLMLARNAVYLNHYAQKLYHLGIYHFEDKRISLPRELARYAHGELLHCACHRDLADYLIFDIERRHCPFFASQ</sequence>
<keyword evidence="2" id="KW-1185">Reference proteome</keyword>
<evidence type="ECO:0000313" key="2">
    <source>
        <dbReference type="Proteomes" id="UP001341281"/>
    </source>
</evidence>
<dbReference type="EMBL" id="CP144746">
    <property type="protein sequence ID" value="WVZ58749.1"/>
    <property type="molecule type" value="Genomic_DNA"/>
</dbReference>
<gene>
    <name evidence="1" type="ORF">U9M48_008986</name>
</gene>
<reference evidence="1 2" key="1">
    <citation type="submission" date="2024-02" db="EMBL/GenBank/DDBJ databases">
        <title>High-quality chromosome-scale genome assembly of Pensacola bahiagrass (Paspalum notatum Flugge var. saurae).</title>
        <authorList>
            <person name="Vega J.M."/>
            <person name="Podio M."/>
            <person name="Orjuela J."/>
            <person name="Siena L.A."/>
            <person name="Pessino S.C."/>
            <person name="Combes M.C."/>
            <person name="Mariac C."/>
            <person name="Albertini E."/>
            <person name="Pupilli F."/>
            <person name="Ortiz J.P.A."/>
            <person name="Leblanc O."/>
        </authorList>
    </citation>
    <scope>NUCLEOTIDE SEQUENCE [LARGE SCALE GENOMIC DNA]</scope>
    <source>
        <strain evidence="1">R1</strain>
        <tissue evidence="1">Leaf</tissue>
    </source>
</reference>
<name>A0AAQ3SRE0_PASNO</name>
<organism evidence="1 2">
    <name type="scientific">Paspalum notatum var. saurae</name>
    <dbReference type="NCBI Taxonomy" id="547442"/>
    <lineage>
        <taxon>Eukaryota</taxon>
        <taxon>Viridiplantae</taxon>
        <taxon>Streptophyta</taxon>
        <taxon>Embryophyta</taxon>
        <taxon>Tracheophyta</taxon>
        <taxon>Spermatophyta</taxon>
        <taxon>Magnoliopsida</taxon>
        <taxon>Liliopsida</taxon>
        <taxon>Poales</taxon>
        <taxon>Poaceae</taxon>
        <taxon>PACMAD clade</taxon>
        <taxon>Panicoideae</taxon>
        <taxon>Andropogonodae</taxon>
        <taxon>Paspaleae</taxon>
        <taxon>Paspalinae</taxon>
        <taxon>Paspalum</taxon>
    </lineage>
</organism>